<keyword evidence="6 8" id="KW-0503">Monooxygenase</keyword>
<dbReference type="GO" id="GO:0016705">
    <property type="term" value="F:oxidoreductase activity, acting on paired donors, with incorporation or reduction of molecular oxygen"/>
    <property type="evidence" value="ECO:0007669"/>
    <property type="project" value="InterPro"/>
</dbReference>
<dbReference type="PANTHER" id="PTHR24287">
    <property type="entry name" value="P450, PUTATIVE (EUROFUNG)-RELATED"/>
    <property type="match status" value="1"/>
</dbReference>
<evidence type="ECO:0000256" key="6">
    <source>
        <dbReference type="ARBA" id="ARBA00023033"/>
    </source>
</evidence>
<dbReference type="Pfam" id="PF00067">
    <property type="entry name" value="p450"/>
    <property type="match status" value="1"/>
</dbReference>
<comment type="similarity">
    <text evidence="2 8">Belongs to the cytochrome P450 family.</text>
</comment>
<dbReference type="OrthoDB" id="1470350at2759"/>
<keyword evidence="9" id="KW-0812">Transmembrane</keyword>
<evidence type="ECO:0000256" key="9">
    <source>
        <dbReference type="SAM" id="Phobius"/>
    </source>
</evidence>
<organism evidence="10 11">
    <name type="scientific">Zopfia rhizophila CBS 207.26</name>
    <dbReference type="NCBI Taxonomy" id="1314779"/>
    <lineage>
        <taxon>Eukaryota</taxon>
        <taxon>Fungi</taxon>
        <taxon>Dikarya</taxon>
        <taxon>Ascomycota</taxon>
        <taxon>Pezizomycotina</taxon>
        <taxon>Dothideomycetes</taxon>
        <taxon>Dothideomycetes incertae sedis</taxon>
        <taxon>Zopfiaceae</taxon>
        <taxon>Zopfia</taxon>
    </lineage>
</organism>
<dbReference type="AlphaFoldDB" id="A0A6A6EYR0"/>
<proteinExistence type="inferred from homology"/>
<keyword evidence="4 8" id="KW-0560">Oxidoreductase</keyword>
<dbReference type="GO" id="GO:0020037">
    <property type="term" value="F:heme binding"/>
    <property type="evidence" value="ECO:0007669"/>
    <property type="project" value="InterPro"/>
</dbReference>
<sequence>MPLLERISNNGLPVSVSLCGLAVTIVVVAALLQRRKQAQRLNVLGSRAPAYPSKLPLGVDTLYKLVRHMRQDTFFEFTRELLDNPGRTVELNIPGGRLLLTDNVDNIKAIQFTQFSDFGKGERTHKIWENILGDSVFSTDGPLWVKNKDELRPHLAKSRPNDLEITEKHTQRLFDHFRRGEPLEVYDVIDRHQLDIVTDIFYGESTNSLVEKEQPFRDAMDAMLRLASVRTILGPLAGLFPDWLFARKAYMELNAYMNTRVDRTLALSREELLKKEQKMNLMETLAVKQPDRKYIKDQLIAVLLASKDPVAITVSWLIYELSRHRDVFEKIEREIRDTIGFEKHPDGEALKNLPTLKNAVKETLRLYHPLGLNIREVKADTCLPTGGGADGQQPIGVLKGEQVAYAVMSSQRREAVMGFADVDTWDPCRWENWTPTSSQYLPFNIGPRICLGRVFGHLQMEYTVARMVQEFDRIEWCGYAGAAPDDEPMRIKIELNTKFDKPIMCKFIPRSTA</sequence>
<dbReference type="Gene3D" id="1.10.630.10">
    <property type="entry name" value="Cytochrome P450"/>
    <property type="match status" value="1"/>
</dbReference>
<evidence type="ECO:0000313" key="10">
    <source>
        <dbReference type="EMBL" id="KAF2195898.1"/>
    </source>
</evidence>
<evidence type="ECO:0000256" key="2">
    <source>
        <dbReference type="ARBA" id="ARBA00010617"/>
    </source>
</evidence>
<dbReference type="PROSITE" id="PS00086">
    <property type="entry name" value="CYTOCHROME_P450"/>
    <property type="match status" value="1"/>
</dbReference>
<feature type="binding site" description="axial binding residue" evidence="7">
    <location>
        <position position="450"/>
    </location>
    <ligand>
        <name>heme</name>
        <dbReference type="ChEBI" id="CHEBI:30413"/>
    </ligand>
    <ligandPart>
        <name>Fe</name>
        <dbReference type="ChEBI" id="CHEBI:18248"/>
    </ligandPart>
</feature>
<evidence type="ECO:0000256" key="4">
    <source>
        <dbReference type="ARBA" id="ARBA00023002"/>
    </source>
</evidence>
<gene>
    <name evidence="10" type="ORF">K469DRAFT_699516</name>
</gene>
<evidence type="ECO:0000256" key="8">
    <source>
        <dbReference type="RuleBase" id="RU000461"/>
    </source>
</evidence>
<name>A0A6A6EYR0_9PEZI</name>
<keyword evidence="9" id="KW-1133">Transmembrane helix</keyword>
<keyword evidence="5 7" id="KW-0408">Iron</keyword>
<dbReference type="GO" id="GO:0005506">
    <property type="term" value="F:iron ion binding"/>
    <property type="evidence" value="ECO:0007669"/>
    <property type="project" value="InterPro"/>
</dbReference>
<keyword evidence="9" id="KW-0472">Membrane</keyword>
<comment type="cofactor">
    <cofactor evidence="1 7">
        <name>heme</name>
        <dbReference type="ChEBI" id="CHEBI:30413"/>
    </cofactor>
</comment>
<dbReference type="PANTHER" id="PTHR24287:SF5">
    <property type="entry name" value="P450, PUTATIVE (EUROFUNG)-RELATED"/>
    <property type="match status" value="1"/>
</dbReference>
<dbReference type="EMBL" id="ML994610">
    <property type="protein sequence ID" value="KAF2195898.1"/>
    <property type="molecule type" value="Genomic_DNA"/>
</dbReference>
<dbReference type="PRINTS" id="PR00465">
    <property type="entry name" value="EP450IV"/>
</dbReference>
<dbReference type="GO" id="GO:0004497">
    <property type="term" value="F:monooxygenase activity"/>
    <property type="evidence" value="ECO:0007669"/>
    <property type="project" value="UniProtKB-KW"/>
</dbReference>
<evidence type="ECO:0000256" key="1">
    <source>
        <dbReference type="ARBA" id="ARBA00001971"/>
    </source>
</evidence>
<dbReference type="Proteomes" id="UP000800200">
    <property type="component" value="Unassembled WGS sequence"/>
</dbReference>
<reference evidence="10" key="1">
    <citation type="journal article" date="2020" name="Stud. Mycol.">
        <title>101 Dothideomycetes genomes: a test case for predicting lifestyles and emergence of pathogens.</title>
        <authorList>
            <person name="Haridas S."/>
            <person name="Albert R."/>
            <person name="Binder M."/>
            <person name="Bloem J."/>
            <person name="Labutti K."/>
            <person name="Salamov A."/>
            <person name="Andreopoulos B."/>
            <person name="Baker S."/>
            <person name="Barry K."/>
            <person name="Bills G."/>
            <person name="Bluhm B."/>
            <person name="Cannon C."/>
            <person name="Castanera R."/>
            <person name="Culley D."/>
            <person name="Daum C."/>
            <person name="Ezra D."/>
            <person name="Gonzalez J."/>
            <person name="Henrissat B."/>
            <person name="Kuo A."/>
            <person name="Liang C."/>
            <person name="Lipzen A."/>
            <person name="Lutzoni F."/>
            <person name="Magnuson J."/>
            <person name="Mondo S."/>
            <person name="Nolan M."/>
            <person name="Ohm R."/>
            <person name="Pangilinan J."/>
            <person name="Park H.-J."/>
            <person name="Ramirez L."/>
            <person name="Alfaro M."/>
            <person name="Sun H."/>
            <person name="Tritt A."/>
            <person name="Yoshinaga Y."/>
            <person name="Zwiers L.-H."/>
            <person name="Turgeon B."/>
            <person name="Goodwin S."/>
            <person name="Spatafora J."/>
            <person name="Crous P."/>
            <person name="Grigoriev I."/>
        </authorList>
    </citation>
    <scope>NUCLEOTIDE SEQUENCE</scope>
    <source>
        <strain evidence="10">CBS 207.26</strain>
    </source>
</reference>
<evidence type="ECO:0000256" key="7">
    <source>
        <dbReference type="PIRSR" id="PIRSR602403-1"/>
    </source>
</evidence>
<evidence type="ECO:0000313" key="11">
    <source>
        <dbReference type="Proteomes" id="UP000800200"/>
    </source>
</evidence>
<dbReference type="InterPro" id="IPR002403">
    <property type="entry name" value="Cyt_P450_E_grp-IV"/>
</dbReference>
<protein>
    <submittedName>
        <fullName evidence="10">Cytochrome P450</fullName>
    </submittedName>
</protein>
<evidence type="ECO:0000256" key="3">
    <source>
        <dbReference type="ARBA" id="ARBA00022723"/>
    </source>
</evidence>
<dbReference type="InterPro" id="IPR001128">
    <property type="entry name" value="Cyt_P450"/>
</dbReference>
<evidence type="ECO:0000256" key="5">
    <source>
        <dbReference type="ARBA" id="ARBA00023004"/>
    </source>
</evidence>
<dbReference type="InterPro" id="IPR047146">
    <property type="entry name" value="Cyt_P450_E_CYP52_fungi"/>
</dbReference>
<keyword evidence="7 8" id="KW-0349">Heme</keyword>
<dbReference type="InterPro" id="IPR017972">
    <property type="entry name" value="Cyt_P450_CS"/>
</dbReference>
<dbReference type="SUPFAM" id="SSF48264">
    <property type="entry name" value="Cytochrome P450"/>
    <property type="match status" value="1"/>
</dbReference>
<keyword evidence="11" id="KW-1185">Reference proteome</keyword>
<dbReference type="InterPro" id="IPR036396">
    <property type="entry name" value="Cyt_P450_sf"/>
</dbReference>
<dbReference type="PRINTS" id="PR00385">
    <property type="entry name" value="P450"/>
</dbReference>
<keyword evidence="3 7" id="KW-0479">Metal-binding</keyword>
<feature type="transmembrane region" description="Helical" evidence="9">
    <location>
        <begin position="12"/>
        <end position="32"/>
    </location>
</feature>
<accession>A0A6A6EYR0</accession>